<evidence type="ECO:0000259" key="4">
    <source>
        <dbReference type="PROSITE" id="PS50048"/>
    </source>
</evidence>
<dbReference type="SMART" id="SM00066">
    <property type="entry name" value="GAL4"/>
    <property type="match status" value="1"/>
</dbReference>
<dbReference type="CDD" id="cd12148">
    <property type="entry name" value="fungal_TF_MHR"/>
    <property type="match status" value="1"/>
</dbReference>
<dbReference type="GO" id="GO:0000981">
    <property type="term" value="F:DNA-binding transcription factor activity, RNA polymerase II-specific"/>
    <property type="evidence" value="ECO:0007669"/>
    <property type="project" value="InterPro"/>
</dbReference>
<dbReference type="SUPFAM" id="SSF57701">
    <property type="entry name" value="Zn2/Cys6 DNA-binding domain"/>
    <property type="match status" value="1"/>
</dbReference>
<keyword evidence="2" id="KW-0479">Metal-binding</keyword>
<evidence type="ECO:0000256" key="2">
    <source>
        <dbReference type="ARBA" id="ARBA00022723"/>
    </source>
</evidence>
<evidence type="ECO:0000313" key="5">
    <source>
        <dbReference type="EMBL" id="KAF2823007.1"/>
    </source>
</evidence>
<name>A0A6A6ZRQ0_9PLEO</name>
<dbReference type="InterPro" id="IPR036864">
    <property type="entry name" value="Zn2-C6_fun-type_DNA-bd_sf"/>
</dbReference>
<evidence type="ECO:0000256" key="3">
    <source>
        <dbReference type="ARBA" id="ARBA00023242"/>
    </source>
</evidence>
<proteinExistence type="predicted"/>
<organism evidence="5 6">
    <name type="scientific">Ophiobolus disseminans</name>
    <dbReference type="NCBI Taxonomy" id="1469910"/>
    <lineage>
        <taxon>Eukaryota</taxon>
        <taxon>Fungi</taxon>
        <taxon>Dikarya</taxon>
        <taxon>Ascomycota</taxon>
        <taxon>Pezizomycotina</taxon>
        <taxon>Dothideomycetes</taxon>
        <taxon>Pleosporomycetidae</taxon>
        <taxon>Pleosporales</taxon>
        <taxon>Pleosporineae</taxon>
        <taxon>Phaeosphaeriaceae</taxon>
        <taxon>Ophiobolus</taxon>
    </lineage>
</organism>
<keyword evidence="6" id="KW-1185">Reference proteome</keyword>
<dbReference type="PANTHER" id="PTHR31001:SF85">
    <property type="entry name" value="ZN(II)2CYS6 TRANSCRIPTION FACTOR (EUROFUNG)"/>
    <property type="match status" value="1"/>
</dbReference>
<keyword evidence="3" id="KW-0539">Nucleus</keyword>
<gene>
    <name evidence="5" type="ORF">CC86DRAFT_244419</name>
</gene>
<feature type="non-terminal residue" evidence="5">
    <location>
        <position position="1"/>
    </location>
</feature>
<dbReference type="InterPro" id="IPR007219">
    <property type="entry name" value="XnlR_reg_dom"/>
</dbReference>
<dbReference type="InterPro" id="IPR001138">
    <property type="entry name" value="Zn2Cys6_DnaBD"/>
</dbReference>
<dbReference type="CDD" id="cd00067">
    <property type="entry name" value="GAL4"/>
    <property type="match status" value="1"/>
</dbReference>
<protein>
    <recommendedName>
        <fullName evidence="4">Zn(2)-C6 fungal-type domain-containing protein</fullName>
    </recommendedName>
</protein>
<dbReference type="EMBL" id="MU006233">
    <property type="protein sequence ID" value="KAF2823007.1"/>
    <property type="molecule type" value="Genomic_DNA"/>
</dbReference>
<evidence type="ECO:0000256" key="1">
    <source>
        <dbReference type="ARBA" id="ARBA00004123"/>
    </source>
</evidence>
<evidence type="ECO:0000313" key="6">
    <source>
        <dbReference type="Proteomes" id="UP000799424"/>
    </source>
</evidence>
<sequence>SEALPHAQTNTEHLIQKSFSCVLCSQRKVKCDRRPGGCVNCAKGCVPCIYKAPPPPRRRKKGMRDVDTTTRLRIYENALRQLGVDPENLVKQEIPNDPADGEVSEINGFPERGGTGMHQNSNSTAEVGVLISEKGKSRYLENGIWTSLRSEFRDTKEILDESSDEDDLSKEYDTPALKSIAPNGAGILFESQALSIHLESLHPEPGQVLNMWQAYLDNVDPLVKVFHTPTVQQIILDASSDMGLIPRNVEALLFAIYCITVESLNDRDCLSILGRPKTIALQQFRCCAQRALINVNLLRTSDMMVLQAFTLFIMSLQNFDARVIWMWSGIAQRMGQRIGLHRDGAKLGLPPFEVEMRRRLWWQIMMLEGYAQKLAGTGSAGTILKGDVSMPSNVNDSDLFVSMKESPKEREGATEMMFFLIRCHVGEFLKRSADSHTTFDGVWHRLTFSAAHVAIKDKAIGELQTLFQTKFLQYCDPSIPWHFMCSQLGTAIIFMLRFMAHSTEYSSGDLSQSEKDTMFDLAVKLLAAQNLAYTMKEMQGFVWHVNLNFQWKAFVYVLSELRYRTKGAQVDHAWKEVGKSYNSHPSFDKALAKRALPIAVNNLTLKAWE</sequence>
<dbReference type="Gene3D" id="4.10.240.10">
    <property type="entry name" value="Zn(2)-C6 fungal-type DNA-binding domain"/>
    <property type="match status" value="1"/>
</dbReference>
<dbReference type="InterPro" id="IPR050613">
    <property type="entry name" value="Sec_Metabolite_Reg"/>
</dbReference>
<dbReference type="GO" id="GO:0003677">
    <property type="term" value="F:DNA binding"/>
    <property type="evidence" value="ECO:0007669"/>
    <property type="project" value="InterPro"/>
</dbReference>
<dbReference type="PANTHER" id="PTHR31001">
    <property type="entry name" value="UNCHARACTERIZED TRANSCRIPTIONAL REGULATORY PROTEIN"/>
    <property type="match status" value="1"/>
</dbReference>
<feature type="non-terminal residue" evidence="5">
    <location>
        <position position="609"/>
    </location>
</feature>
<dbReference type="PROSITE" id="PS00463">
    <property type="entry name" value="ZN2_CY6_FUNGAL_1"/>
    <property type="match status" value="1"/>
</dbReference>
<dbReference type="GO" id="GO:0006351">
    <property type="term" value="P:DNA-templated transcription"/>
    <property type="evidence" value="ECO:0007669"/>
    <property type="project" value="InterPro"/>
</dbReference>
<dbReference type="Proteomes" id="UP000799424">
    <property type="component" value="Unassembled WGS sequence"/>
</dbReference>
<comment type="subcellular location">
    <subcellularLocation>
        <location evidence="1">Nucleus</location>
    </subcellularLocation>
</comment>
<dbReference type="GO" id="GO:0005634">
    <property type="term" value="C:nucleus"/>
    <property type="evidence" value="ECO:0007669"/>
    <property type="project" value="UniProtKB-SubCell"/>
</dbReference>
<accession>A0A6A6ZRQ0</accession>
<dbReference type="AlphaFoldDB" id="A0A6A6ZRQ0"/>
<dbReference type="Pfam" id="PF00172">
    <property type="entry name" value="Zn_clus"/>
    <property type="match status" value="1"/>
</dbReference>
<dbReference type="OrthoDB" id="2269373at2759"/>
<dbReference type="GO" id="GO:0008270">
    <property type="term" value="F:zinc ion binding"/>
    <property type="evidence" value="ECO:0007669"/>
    <property type="project" value="InterPro"/>
</dbReference>
<feature type="domain" description="Zn(2)-C6 fungal-type" evidence="4">
    <location>
        <begin position="20"/>
        <end position="50"/>
    </location>
</feature>
<dbReference type="Pfam" id="PF04082">
    <property type="entry name" value="Fungal_trans"/>
    <property type="match status" value="1"/>
</dbReference>
<dbReference type="PROSITE" id="PS50048">
    <property type="entry name" value="ZN2_CY6_FUNGAL_2"/>
    <property type="match status" value="1"/>
</dbReference>
<reference evidence="5" key="1">
    <citation type="journal article" date="2020" name="Stud. Mycol.">
        <title>101 Dothideomycetes genomes: a test case for predicting lifestyles and emergence of pathogens.</title>
        <authorList>
            <person name="Haridas S."/>
            <person name="Albert R."/>
            <person name="Binder M."/>
            <person name="Bloem J."/>
            <person name="Labutti K."/>
            <person name="Salamov A."/>
            <person name="Andreopoulos B."/>
            <person name="Baker S."/>
            <person name="Barry K."/>
            <person name="Bills G."/>
            <person name="Bluhm B."/>
            <person name="Cannon C."/>
            <person name="Castanera R."/>
            <person name="Culley D."/>
            <person name="Daum C."/>
            <person name="Ezra D."/>
            <person name="Gonzalez J."/>
            <person name="Henrissat B."/>
            <person name="Kuo A."/>
            <person name="Liang C."/>
            <person name="Lipzen A."/>
            <person name="Lutzoni F."/>
            <person name="Magnuson J."/>
            <person name="Mondo S."/>
            <person name="Nolan M."/>
            <person name="Ohm R."/>
            <person name="Pangilinan J."/>
            <person name="Park H.-J."/>
            <person name="Ramirez L."/>
            <person name="Alfaro M."/>
            <person name="Sun H."/>
            <person name="Tritt A."/>
            <person name="Yoshinaga Y."/>
            <person name="Zwiers L.-H."/>
            <person name="Turgeon B."/>
            <person name="Goodwin S."/>
            <person name="Spatafora J."/>
            <person name="Crous P."/>
            <person name="Grigoriev I."/>
        </authorList>
    </citation>
    <scope>NUCLEOTIDE SEQUENCE</scope>
    <source>
        <strain evidence="5">CBS 113818</strain>
    </source>
</reference>